<accession>A0ACB7CAY5</accession>
<keyword evidence="2" id="KW-1185">Reference proteome</keyword>
<protein>
    <submittedName>
        <fullName evidence="1">Uncharacterized protein</fullName>
    </submittedName>
</protein>
<evidence type="ECO:0000313" key="1">
    <source>
        <dbReference type="EMBL" id="KAG4304706.1"/>
    </source>
</evidence>
<sequence length="675" mass="74029">MLLRTILWKKWNNPSLKNSIYFARKNSQKVQGQARFDSKIPFCAINSYLGTTNSCVAVMDGRLPRVIENSEGSRTTPSVVAFTKEGERLVGVAARRQAIVNPENTFFATKRLIGRRYDDSEVKKDIDQSGLIRLKVPYKIVKYTNGDAWLEARGEKYSPSQIGGFILNKMKETAESYLGKPVKNAVVTVPAYFNDSQRQATKDAGSIAGLTVQRVVNEPTAAALAYGLDKETDKVVAVFDLGGGTFDISILELNQGVFEVKSTNGDTHLGGEDFDIVLVRYIVDQFKKEQGMDLSKDRMAIQRIREAAEKAKVELSSTVSTEINLPFITADATGPKHINIKITRSQFEKLVEPLIKRTIEPCKKAVKDAGIPFSSINEVILVGGMSRMPKVIETVRSVFGREPSKSVNPDEGTVAMGAAIQGGVLSGEVKDIILLDVTPLSLGIETLGGVFTRLITRNTTIPTRKSQVFSTAADGQTAVEIKVYQGERELVRDNKYLGNFVLSGLPPAPKGVPQIEVTFDIDADGIVNVSAKDRGTGKDQSIVVAGSSGLSEAEIQAMINEASKYAEADKSRKESIEAANRADSIVHDTQKALTDFEAQIDKEEANKIRSSINELKELIAKAQSGEMISSDELKNKTSELQQASLKLFENVYKKKQEAQQDQQSTESPTNEDKKE</sequence>
<organism evidence="1 2">
    <name type="scientific">Pneumocystis oryctolagi</name>
    <dbReference type="NCBI Taxonomy" id="42067"/>
    <lineage>
        <taxon>Eukaryota</taxon>
        <taxon>Fungi</taxon>
        <taxon>Dikarya</taxon>
        <taxon>Ascomycota</taxon>
        <taxon>Taphrinomycotina</taxon>
        <taxon>Pneumocystomycetes</taxon>
        <taxon>Pneumocystaceae</taxon>
        <taxon>Pneumocystis</taxon>
    </lineage>
</organism>
<proteinExistence type="predicted"/>
<name>A0ACB7CAY5_9ASCO</name>
<dbReference type="EMBL" id="JABTEG010000006">
    <property type="protein sequence ID" value="KAG4304706.1"/>
    <property type="molecule type" value="Genomic_DNA"/>
</dbReference>
<reference evidence="1 2" key="1">
    <citation type="journal article" date="2021" name="Commun. Biol.">
        <title>Genomic insights into the host specific adaptation of the Pneumocystis genus.</title>
        <authorList>
            <person name="Cisse O.H."/>
            <person name="Ma L."/>
            <person name="Dekker J.P."/>
            <person name="Khil P.P."/>
            <person name="Youn J.-H."/>
            <person name="Brenchley J.M."/>
            <person name="Blair R."/>
            <person name="Pahar B."/>
            <person name="Chabe M."/>
            <person name="Van Rompay K.K.A."/>
            <person name="Keesler R."/>
            <person name="Sukura A."/>
            <person name="Hirsch V."/>
            <person name="Kutty G."/>
            <person name="Liu Y."/>
            <person name="Peng L."/>
            <person name="Chen J."/>
            <person name="Song J."/>
            <person name="Weissenbacher-Lang C."/>
            <person name="Xu J."/>
            <person name="Upham N.S."/>
            <person name="Stajich J.E."/>
            <person name="Cuomo C.A."/>
            <person name="Cushion M.T."/>
            <person name="Kovacs J.A."/>
        </authorList>
    </citation>
    <scope>NUCLEOTIDE SEQUENCE [LARGE SCALE GENOMIC DNA]</scope>
    <source>
        <strain evidence="1 2">RABM</strain>
    </source>
</reference>
<gene>
    <name evidence="1" type="ORF">PORY_001759</name>
</gene>
<comment type="caution">
    <text evidence="1">The sequence shown here is derived from an EMBL/GenBank/DDBJ whole genome shotgun (WGS) entry which is preliminary data.</text>
</comment>
<evidence type="ECO:0000313" key="2">
    <source>
        <dbReference type="Proteomes" id="UP000768646"/>
    </source>
</evidence>
<dbReference type="Proteomes" id="UP000768646">
    <property type="component" value="Unassembled WGS sequence"/>
</dbReference>